<dbReference type="GO" id="GO:0006071">
    <property type="term" value="P:glycerol metabolic process"/>
    <property type="evidence" value="ECO:0007669"/>
    <property type="project" value="TreeGrafter"/>
</dbReference>
<reference evidence="10 11" key="1">
    <citation type="submission" date="2020-03" db="EMBL/GenBank/DDBJ databases">
        <title>Isolation and identification of active actinomycetes.</title>
        <authorList>
            <person name="Sun X."/>
        </authorList>
    </citation>
    <scope>NUCLEOTIDE SEQUENCE [LARGE SCALE GENOMIC DNA]</scope>
    <source>
        <strain evidence="10 11">NEAU-D13</strain>
    </source>
</reference>
<dbReference type="GO" id="GO:0004370">
    <property type="term" value="F:glycerol kinase activity"/>
    <property type="evidence" value="ECO:0007669"/>
    <property type="project" value="TreeGrafter"/>
</dbReference>
<evidence type="ECO:0000259" key="8">
    <source>
        <dbReference type="Pfam" id="PF00370"/>
    </source>
</evidence>
<evidence type="ECO:0000256" key="7">
    <source>
        <dbReference type="ARBA" id="ARBA00023308"/>
    </source>
</evidence>
<dbReference type="Proteomes" id="UP000481360">
    <property type="component" value="Unassembled WGS sequence"/>
</dbReference>
<dbReference type="GO" id="GO:0005829">
    <property type="term" value="C:cytosol"/>
    <property type="evidence" value="ECO:0007669"/>
    <property type="project" value="TreeGrafter"/>
</dbReference>
<proteinExistence type="inferred from homology"/>
<evidence type="ECO:0000256" key="1">
    <source>
        <dbReference type="ARBA" id="ARBA00009156"/>
    </source>
</evidence>
<evidence type="ECO:0000313" key="11">
    <source>
        <dbReference type="Proteomes" id="UP000481360"/>
    </source>
</evidence>
<keyword evidence="3" id="KW-0547">Nucleotide-binding</keyword>
<organism evidence="10 11">
    <name type="scientific">Lentzea alba</name>
    <dbReference type="NCBI Taxonomy" id="2714351"/>
    <lineage>
        <taxon>Bacteria</taxon>
        <taxon>Bacillati</taxon>
        <taxon>Actinomycetota</taxon>
        <taxon>Actinomycetes</taxon>
        <taxon>Pseudonocardiales</taxon>
        <taxon>Pseudonocardiaceae</taxon>
        <taxon>Lentzea</taxon>
    </lineage>
</organism>
<dbReference type="InterPro" id="IPR018485">
    <property type="entry name" value="FGGY_C"/>
</dbReference>
<dbReference type="InterPro" id="IPR018484">
    <property type="entry name" value="FGGY_N"/>
</dbReference>
<dbReference type="PANTHER" id="PTHR10196:SF93">
    <property type="entry name" value="L-RHAMNULOKINASE"/>
    <property type="match status" value="1"/>
</dbReference>
<keyword evidence="6" id="KW-1015">Disulfide bond</keyword>
<evidence type="ECO:0000313" key="10">
    <source>
        <dbReference type="EMBL" id="NGY64710.1"/>
    </source>
</evidence>
<keyword evidence="11" id="KW-1185">Reference proteome</keyword>
<dbReference type="GO" id="GO:0019301">
    <property type="term" value="P:rhamnose catabolic process"/>
    <property type="evidence" value="ECO:0007669"/>
    <property type="project" value="InterPro"/>
</dbReference>
<protein>
    <submittedName>
        <fullName evidence="10">Rhamnulokinase</fullName>
    </submittedName>
</protein>
<keyword evidence="7" id="KW-0684">Rhamnose metabolism</keyword>
<name>A0A7C9RWP5_9PSEU</name>
<dbReference type="EMBL" id="JAAMPJ010000013">
    <property type="protein sequence ID" value="NGY64710.1"/>
    <property type="molecule type" value="Genomic_DNA"/>
</dbReference>
<dbReference type="CDD" id="cd07771">
    <property type="entry name" value="ASKHA_NBD_FGGY_RhaB-like"/>
    <property type="match status" value="1"/>
</dbReference>
<dbReference type="InterPro" id="IPR043129">
    <property type="entry name" value="ATPase_NBD"/>
</dbReference>
<keyword evidence="4 10" id="KW-0418">Kinase</keyword>
<dbReference type="Gene3D" id="3.30.420.40">
    <property type="match status" value="2"/>
</dbReference>
<comment type="caution">
    <text evidence="10">The sequence shown here is derived from an EMBL/GenBank/DDBJ whole genome shotgun (WGS) entry which is preliminary data.</text>
</comment>
<dbReference type="GO" id="GO:0008993">
    <property type="term" value="F:rhamnulokinase activity"/>
    <property type="evidence" value="ECO:0007669"/>
    <property type="project" value="InterPro"/>
</dbReference>
<sequence length="443" mass="47553">MTATVAAVDLGASSGRVLLGRVGDGKLHTEEVHRFPNGPVRLLGTLHWDVLALYREVLTGLRLAAELDPTGLDSIGIDSWAVDYGLLDARGALLGNPVHYRDSRTEGSTPAEGLYELNGLQFQPFNTMFQLMAEPLLAHAAQLLLIPDLLSYWLTGERGAEYTNATTTGLIDVRSGQWSAELTRGLPPGLLPDLRHPGDRAGTYEGVPVTAVGSHDTASAVVAVPASNDRFAYISCGTWSLVGVELEAPVLSPESKAANFTNEGGVDGTIRYLRNVMGLWLLQESLRTWDTGLEALLREAEHAKGSVFDPNDPVFLPPGDMPARIQQWCREHGERVPETRPEIVRSILDSLALAHRDAVADAQRLSGKDVEVVHVVGGGSHNELLCQLTADACGLPVVAGPAEATALGNVLVQARAVGAVHGPLADLRTVVRESQPLRRYLPR</sequence>
<evidence type="ECO:0000256" key="5">
    <source>
        <dbReference type="ARBA" id="ARBA00022840"/>
    </source>
</evidence>
<evidence type="ECO:0000256" key="6">
    <source>
        <dbReference type="ARBA" id="ARBA00023157"/>
    </source>
</evidence>
<evidence type="ECO:0000256" key="4">
    <source>
        <dbReference type="ARBA" id="ARBA00022777"/>
    </source>
</evidence>
<dbReference type="Pfam" id="PF00370">
    <property type="entry name" value="FGGY_N"/>
    <property type="match status" value="1"/>
</dbReference>
<accession>A0A7C9RWP5</accession>
<dbReference type="AlphaFoldDB" id="A0A7C9RWP5"/>
<gene>
    <name evidence="10" type="ORF">G7043_37940</name>
</gene>
<evidence type="ECO:0000259" key="9">
    <source>
        <dbReference type="Pfam" id="PF02782"/>
    </source>
</evidence>
<feature type="domain" description="Carbohydrate kinase FGGY N-terminal" evidence="8">
    <location>
        <begin position="7"/>
        <end position="205"/>
    </location>
</feature>
<keyword evidence="5" id="KW-0067">ATP-binding</keyword>
<dbReference type="InterPro" id="IPR013449">
    <property type="entry name" value="Rhamnulokinase"/>
</dbReference>
<dbReference type="PANTHER" id="PTHR10196">
    <property type="entry name" value="SUGAR KINASE"/>
    <property type="match status" value="1"/>
</dbReference>
<evidence type="ECO:0000256" key="3">
    <source>
        <dbReference type="ARBA" id="ARBA00022741"/>
    </source>
</evidence>
<keyword evidence="2" id="KW-0808">Transferase</keyword>
<dbReference type="SUPFAM" id="SSF53067">
    <property type="entry name" value="Actin-like ATPase domain"/>
    <property type="match status" value="2"/>
</dbReference>
<dbReference type="GO" id="GO:0005524">
    <property type="term" value="F:ATP binding"/>
    <property type="evidence" value="ECO:0007669"/>
    <property type="project" value="UniProtKB-KW"/>
</dbReference>
<dbReference type="RefSeq" id="WP_166053504.1">
    <property type="nucleotide sequence ID" value="NZ_JAAMPJ010000013.1"/>
</dbReference>
<evidence type="ECO:0000256" key="2">
    <source>
        <dbReference type="ARBA" id="ARBA00022679"/>
    </source>
</evidence>
<dbReference type="Pfam" id="PF02782">
    <property type="entry name" value="FGGY_C"/>
    <property type="match status" value="1"/>
</dbReference>
<feature type="domain" description="Carbohydrate kinase FGGY C-terminal" evidence="9">
    <location>
        <begin position="232"/>
        <end position="416"/>
    </location>
</feature>
<comment type="similarity">
    <text evidence="1">Belongs to the FGGY kinase family.</text>
</comment>